<evidence type="ECO:0000313" key="2">
    <source>
        <dbReference type="EMBL" id="TWW80296.1"/>
    </source>
</evidence>
<evidence type="ECO:0000256" key="1">
    <source>
        <dbReference type="SAM" id="MobiDB-lite"/>
    </source>
</evidence>
<organism evidence="2 3">
    <name type="scientific">Takifugu flavidus</name>
    <name type="common">sansaifugu</name>
    <dbReference type="NCBI Taxonomy" id="433684"/>
    <lineage>
        <taxon>Eukaryota</taxon>
        <taxon>Metazoa</taxon>
        <taxon>Chordata</taxon>
        <taxon>Craniata</taxon>
        <taxon>Vertebrata</taxon>
        <taxon>Euteleostomi</taxon>
        <taxon>Actinopterygii</taxon>
        <taxon>Neopterygii</taxon>
        <taxon>Teleostei</taxon>
        <taxon>Neoteleostei</taxon>
        <taxon>Acanthomorphata</taxon>
        <taxon>Eupercaria</taxon>
        <taxon>Tetraodontiformes</taxon>
        <taxon>Tetradontoidea</taxon>
        <taxon>Tetraodontidae</taxon>
        <taxon>Takifugu</taxon>
    </lineage>
</organism>
<accession>A0A5C6PN28</accession>
<proteinExistence type="predicted"/>
<keyword evidence="3" id="KW-1185">Reference proteome</keyword>
<comment type="caution">
    <text evidence="2">The sequence shown here is derived from an EMBL/GenBank/DDBJ whole genome shotgun (WGS) entry which is preliminary data.</text>
</comment>
<evidence type="ECO:0000313" key="3">
    <source>
        <dbReference type="Proteomes" id="UP000324091"/>
    </source>
</evidence>
<feature type="region of interest" description="Disordered" evidence="1">
    <location>
        <begin position="99"/>
        <end position="130"/>
    </location>
</feature>
<reference evidence="2 3" key="1">
    <citation type="submission" date="2019-04" db="EMBL/GenBank/DDBJ databases">
        <title>Chromosome genome assembly for Takifugu flavidus.</title>
        <authorList>
            <person name="Xiao S."/>
        </authorList>
    </citation>
    <scope>NUCLEOTIDE SEQUENCE [LARGE SCALE GENOMIC DNA]</scope>
    <source>
        <strain evidence="2">HTHZ2018</strain>
        <tissue evidence="2">Muscle</tissue>
    </source>
</reference>
<sequence length="183" mass="20317">MLCFAVRAKWEKKEMPGSNSGWNSLPDSVKGNNAAFFPTLARRQPWREIKPRGERETLKKTKKTANPHRSLAHELWRGNFSLATRLCCGGSCRRGQNIGTAQTEGLGRAGPGRAGPERPSPWAPTDSVQSSSTTEFLLIRNYGEHLSCPTGGANHLRREAAIRGGACQHLQWECWTQQHLSEP</sequence>
<name>A0A5C6PN28_9TELE</name>
<protein>
    <submittedName>
        <fullName evidence="2">Uncharacterized protein</fullName>
    </submittedName>
</protein>
<dbReference type="AlphaFoldDB" id="A0A5C6PN28"/>
<gene>
    <name evidence="2" type="ORF">D4764_01G0001110</name>
</gene>
<dbReference type="Proteomes" id="UP000324091">
    <property type="component" value="Chromosome 1"/>
</dbReference>
<dbReference type="EMBL" id="RHFK02000001">
    <property type="protein sequence ID" value="TWW80296.1"/>
    <property type="molecule type" value="Genomic_DNA"/>
</dbReference>